<evidence type="ECO:0000313" key="1">
    <source>
        <dbReference type="Proteomes" id="UP000095283"/>
    </source>
</evidence>
<keyword evidence="1" id="KW-1185">Reference proteome</keyword>
<dbReference type="Proteomes" id="UP000095283">
    <property type="component" value="Unplaced"/>
</dbReference>
<protein>
    <submittedName>
        <fullName evidence="2">Exocyst complex component Sec8</fullName>
    </submittedName>
</protein>
<organism evidence="1 2">
    <name type="scientific">Heterorhabditis bacteriophora</name>
    <name type="common">Entomopathogenic nematode worm</name>
    <dbReference type="NCBI Taxonomy" id="37862"/>
    <lineage>
        <taxon>Eukaryota</taxon>
        <taxon>Metazoa</taxon>
        <taxon>Ecdysozoa</taxon>
        <taxon>Nematoda</taxon>
        <taxon>Chromadorea</taxon>
        <taxon>Rhabditida</taxon>
        <taxon>Rhabditina</taxon>
        <taxon>Rhabditomorpha</taxon>
        <taxon>Strongyloidea</taxon>
        <taxon>Heterorhabditidae</taxon>
        <taxon>Heterorhabditis</taxon>
    </lineage>
</organism>
<evidence type="ECO:0000313" key="2">
    <source>
        <dbReference type="WBParaSite" id="Hba_15257"/>
    </source>
</evidence>
<sequence length="55" mass="6311">MSLRYVEDMAVLQQSMPTGLEGVKGLEKFIKDATPEVQNLLRNECDVIIECRHDF</sequence>
<dbReference type="AlphaFoldDB" id="A0A1I7XCS8"/>
<dbReference type="WBParaSite" id="Hba_15257">
    <property type="protein sequence ID" value="Hba_15257"/>
    <property type="gene ID" value="Hba_15257"/>
</dbReference>
<name>A0A1I7XCS8_HETBA</name>
<reference evidence="2" key="1">
    <citation type="submission" date="2016-11" db="UniProtKB">
        <authorList>
            <consortium name="WormBaseParasite"/>
        </authorList>
    </citation>
    <scope>IDENTIFICATION</scope>
</reference>
<proteinExistence type="predicted"/>
<accession>A0A1I7XCS8</accession>